<evidence type="ECO:0000313" key="1">
    <source>
        <dbReference type="EMBL" id="RKT45558.1"/>
    </source>
</evidence>
<organism evidence="1 2">
    <name type="scientific">Thiocapsa rosea</name>
    <dbReference type="NCBI Taxonomy" id="69360"/>
    <lineage>
        <taxon>Bacteria</taxon>
        <taxon>Pseudomonadati</taxon>
        <taxon>Pseudomonadota</taxon>
        <taxon>Gammaproteobacteria</taxon>
        <taxon>Chromatiales</taxon>
        <taxon>Chromatiaceae</taxon>
        <taxon>Thiocapsa</taxon>
    </lineage>
</organism>
<proteinExistence type="predicted"/>
<protein>
    <submittedName>
        <fullName evidence="1">Uncharacterized protein</fullName>
    </submittedName>
</protein>
<sequence>MGAFGRVDVLGPRGRARLIADVEDGETSHAPLDREWQWYVYPEHGRKGHFLLEEDSLLPLLEIVLG</sequence>
<evidence type="ECO:0000313" key="2">
    <source>
        <dbReference type="Proteomes" id="UP000274556"/>
    </source>
</evidence>
<comment type="caution">
    <text evidence="1">The sequence shown here is derived from an EMBL/GenBank/DDBJ whole genome shotgun (WGS) entry which is preliminary data.</text>
</comment>
<gene>
    <name evidence="1" type="ORF">BDD21_3022</name>
</gene>
<accession>A0A495VCM2</accession>
<keyword evidence="2" id="KW-1185">Reference proteome</keyword>
<dbReference type="Proteomes" id="UP000274556">
    <property type="component" value="Unassembled WGS sequence"/>
</dbReference>
<name>A0A495VCM2_9GAMM</name>
<reference evidence="1 2" key="1">
    <citation type="submission" date="2018-10" db="EMBL/GenBank/DDBJ databases">
        <title>Genomic Encyclopedia of Archaeal and Bacterial Type Strains, Phase II (KMG-II): from individual species to whole genera.</title>
        <authorList>
            <person name="Goeker M."/>
        </authorList>
    </citation>
    <scope>NUCLEOTIDE SEQUENCE [LARGE SCALE GENOMIC DNA]</scope>
    <source>
        <strain evidence="1 2">DSM 235</strain>
    </source>
</reference>
<dbReference type="EMBL" id="RBXL01000001">
    <property type="protein sequence ID" value="RKT45558.1"/>
    <property type="molecule type" value="Genomic_DNA"/>
</dbReference>
<dbReference type="AlphaFoldDB" id="A0A495VCM2"/>